<dbReference type="EC" id="2.7.13.3" evidence="2"/>
<name>A0A7U4J7M9_9SPHN</name>
<dbReference type="SMART" id="SM00387">
    <property type="entry name" value="HATPase_c"/>
    <property type="match status" value="1"/>
</dbReference>
<evidence type="ECO:0000256" key="1">
    <source>
        <dbReference type="ARBA" id="ARBA00000085"/>
    </source>
</evidence>
<dbReference type="FunFam" id="3.30.565.10:FF:000010">
    <property type="entry name" value="Sensor histidine kinase RcsC"/>
    <property type="match status" value="1"/>
</dbReference>
<dbReference type="InterPro" id="IPR001789">
    <property type="entry name" value="Sig_transdc_resp-reg_receiver"/>
</dbReference>
<proteinExistence type="predicted"/>
<gene>
    <name evidence="13" type="ORF">TS85_08155</name>
</gene>
<dbReference type="Pfam" id="PF05227">
    <property type="entry name" value="CHASE3"/>
    <property type="match status" value="1"/>
</dbReference>
<dbReference type="Proteomes" id="UP000032300">
    <property type="component" value="Chromosome"/>
</dbReference>
<dbReference type="InterPro" id="IPR011006">
    <property type="entry name" value="CheY-like_superfamily"/>
</dbReference>
<evidence type="ECO:0000256" key="6">
    <source>
        <dbReference type="ARBA" id="ARBA00023012"/>
    </source>
</evidence>
<reference evidence="13 14" key="2">
    <citation type="submission" date="2015-02" db="EMBL/GenBank/DDBJ databases">
        <title>The complete genome of Sphingomonas hengshuiensis sp. WHSC-8 isolated from soil of Hengshui Lake.</title>
        <authorList>
            <person name="Wei S."/>
            <person name="Guo J."/>
            <person name="Su C."/>
            <person name="Wu R."/>
            <person name="Zhang Z."/>
            <person name="Liang K."/>
            <person name="Li H."/>
            <person name="Wang T."/>
            <person name="Liu H."/>
            <person name="Zhang C."/>
            <person name="Li Z."/>
            <person name="Wang Q."/>
            <person name="Meng J."/>
        </authorList>
    </citation>
    <scope>NUCLEOTIDE SEQUENCE [LARGE SCALE GENOMIC DNA]</scope>
    <source>
        <strain evidence="13 14">WHSC-8</strain>
    </source>
</reference>
<evidence type="ECO:0000256" key="2">
    <source>
        <dbReference type="ARBA" id="ARBA00012438"/>
    </source>
</evidence>
<dbReference type="Pfam" id="PF00512">
    <property type="entry name" value="HisKA"/>
    <property type="match status" value="1"/>
</dbReference>
<feature type="modified residue" description="4-aspartylphosphate" evidence="7">
    <location>
        <position position="1054"/>
    </location>
</feature>
<protein>
    <recommendedName>
        <fullName evidence="2">histidine kinase</fullName>
        <ecNumber evidence="2">2.7.13.3</ecNumber>
    </recommendedName>
</protein>
<evidence type="ECO:0000256" key="8">
    <source>
        <dbReference type="SAM" id="Coils"/>
    </source>
</evidence>
<feature type="chain" id="PRO_5031236703" description="histidine kinase" evidence="10">
    <location>
        <begin position="20"/>
        <end position="1123"/>
    </location>
</feature>
<keyword evidence="5 13" id="KW-0418">Kinase</keyword>
<evidence type="ECO:0000313" key="14">
    <source>
        <dbReference type="Proteomes" id="UP000032300"/>
    </source>
</evidence>
<dbReference type="SUPFAM" id="SSF52172">
    <property type="entry name" value="CheY-like"/>
    <property type="match status" value="3"/>
</dbReference>
<keyword evidence="10" id="KW-0732">Signal</keyword>
<evidence type="ECO:0000256" key="3">
    <source>
        <dbReference type="ARBA" id="ARBA00022553"/>
    </source>
</evidence>
<dbReference type="CDD" id="cd19410">
    <property type="entry name" value="HK9-like_sensor"/>
    <property type="match status" value="1"/>
</dbReference>
<feature type="domain" description="Response regulatory" evidence="12">
    <location>
        <begin position="732"/>
        <end position="845"/>
    </location>
</feature>
<reference evidence="13 14" key="1">
    <citation type="journal article" date="2015" name="Int. J. Syst. Evol. Microbiol.">
        <title>Sphingomonas hengshuiensis sp. nov., isolated from lake wetland.</title>
        <authorList>
            <person name="Wei S."/>
            <person name="Wang T."/>
            <person name="Liu H."/>
            <person name="Zhang C."/>
            <person name="Guo J."/>
            <person name="Wang Q."/>
            <person name="Liang K."/>
            <person name="Zhang Z."/>
        </authorList>
    </citation>
    <scope>NUCLEOTIDE SEQUENCE [LARGE SCALE GENOMIC DNA]</scope>
    <source>
        <strain evidence="13 14">WHSC-8</strain>
    </source>
</reference>
<evidence type="ECO:0000256" key="9">
    <source>
        <dbReference type="SAM" id="Phobius"/>
    </source>
</evidence>
<dbReference type="InterPro" id="IPR003661">
    <property type="entry name" value="HisK_dim/P_dom"/>
</dbReference>
<evidence type="ECO:0000259" key="12">
    <source>
        <dbReference type="PROSITE" id="PS50110"/>
    </source>
</evidence>
<evidence type="ECO:0000256" key="10">
    <source>
        <dbReference type="SAM" id="SignalP"/>
    </source>
</evidence>
<keyword evidence="4" id="KW-0808">Transferase</keyword>
<dbReference type="Gene3D" id="3.30.565.10">
    <property type="entry name" value="Histidine kinase-like ATPase, C-terminal domain"/>
    <property type="match status" value="1"/>
</dbReference>
<dbReference type="Gene3D" id="3.40.50.2300">
    <property type="match status" value="3"/>
</dbReference>
<keyword evidence="9" id="KW-0472">Membrane</keyword>
<keyword evidence="6" id="KW-0902">Two-component regulatory system</keyword>
<dbReference type="RefSeq" id="WP_044331550.1">
    <property type="nucleotide sequence ID" value="NZ_CP010836.1"/>
</dbReference>
<dbReference type="Pfam" id="PF00072">
    <property type="entry name" value="Response_reg"/>
    <property type="match status" value="3"/>
</dbReference>
<dbReference type="SUPFAM" id="SSF55781">
    <property type="entry name" value="GAF domain-like"/>
    <property type="match status" value="1"/>
</dbReference>
<dbReference type="InterPro" id="IPR036097">
    <property type="entry name" value="HisK_dim/P_sf"/>
</dbReference>
<accession>A0A7U4J7M9</accession>
<dbReference type="PANTHER" id="PTHR45339:SF1">
    <property type="entry name" value="HYBRID SIGNAL TRANSDUCTION HISTIDINE KINASE J"/>
    <property type="match status" value="1"/>
</dbReference>
<dbReference type="AlphaFoldDB" id="A0A7U4J7M9"/>
<dbReference type="PROSITE" id="PS50109">
    <property type="entry name" value="HIS_KIN"/>
    <property type="match status" value="1"/>
</dbReference>
<evidence type="ECO:0000256" key="5">
    <source>
        <dbReference type="ARBA" id="ARBA00022777"/>
    </source>
</evidence>
<dbReference type="CDD" id="cd17546">
    <property type="entry name" value="REC_hyHK_CKI1_RcsC-like"/>
    <property type="match status" value="1"/>
</dbReference>
<dbReference type="SUPFAM" id="SSF47384">
    <property type="entry name" value="Homodimeric domain of signal transducing histidine kinase"/>
    <property type="match status" value="1"/>
</dbReference>
<evidence type="ECO:0000256" key="7">
    <source>
        <dbReference type="PROSITE-ProRule" id="PRU00169"/>
    </source>
</evidence>
<dbReference type="InterPro" id="IPR004358">
    <property type="entry name" value="Sig_transdc_His_kin-like_C"/>
</dbReference>
<sequence length="1123" mass="122027">MAFGVAAALLFFLLSAALAYSNIQALRADTSKVVHTHEVITELGTLLSAVQDAETGQRGFLLTGNDRYLEPYQDAIARAGTSLSSIETLTRDNDLQQANLRRLKPHVDAKFAELKETIELRRTQGVAAALAIVNADRGKVEMDAIRAQLGTMRTEERRLRESRLAQMEAAYGTTTLTGVITALIGMALSLAVAVLIQRNALARQRQAWLQAGEVGLAQAMLGDKTVRELGECILDYLTPYLGAQASVLFKGEEGAFKRMASLGVPGDASVPNSFGLREGLLGRVAADGAPMVLDDVPEGYLTLGSALGRDTPRQLVIAPFSADGVVNAVIEFGFLHKADERALTFLDQIGKPVGVALRSARYRTELQALLEATQRQSEELQVQSEELRVSNEELEEQGRALKESAVRLEQQQVELEQTNSQLEEQAQLLETQRDDLARTGAAVELKARELEQASQYKSDFLANMSHELRTPLNSLLILSKLLGDNPTGNLTDEQAQYARTIQASGNDLLNLINDILDLSKIEAGHIDIRAEAVALKRLASDLRQTFDPVAQQRGLAFDIAIAEDAPAQIATDRQRLAQILKNLLANAFKFTSEGTIALRIEPVAEGRIALTVSDTGIGISPEQHQAIFDAFRQADGAINRKYGGTGLGLSISRELARLLGGSISLTSEAGVGSSFTVTIPVDYDPGQVEARIEPTPAPAAPATATKKPMARRVVSLPAVDDDRDRLEGARRMLLIVEDDPVFAGIVRDLSREAGFQCVVAGTAQEALDLARRFKPSAIVLDLGLPDQSGLSVLDRLKREDATRHIPIHVISGSDHQQTAFSLGAMGYMVKPVKRDDLAHALDALEAQLTRTMRRVLIVEDDPVQRDAVGKLLAGPEVETVGAGTAAECLKLLGEQTFDCMVLDLTLPDASGFSLLETLSADGAHSFPPVIVYTGHDLSSGDEQQLRRYSSSIIIKGAKSPERLLDEVTLFLHQVVSELPPEQQKMIQQSRNRDAVLEGRRILIVEDDVRNVYSLTNILEPRGAKVSIARNGQEALDALADTAGTAGEVDLVLMDVMMPVMDGLDATRRIRRDSRWAKLPVIMLTAKAMPDDQERCLAAGANDYMAKPLDVDKLLSLVRVWMPR</sequence>
<feature type="coiled-coil region" evidence="8">
    <location>
        <begin position="363"/>
        <end position="439"/>
    </location>
</feature>
<dbReference type="KEGG" id="sphi:TS85_08155"/>
<evidence type="ECO:0000313" key="13">
    <source>
        <dbReference type="EMBL" id="AJP71762.1"/>
    </source>
</evidence>
<dbReference type="CDD" id="cd16922">
    <property type="entry name" value="HATPase_EvgS-ArcB-TorS-like"/>
    <property type="match status" value="1"/>
</dbReference>
<feature type="transmembrane region" description="Helical" evidence="9">
    <location>
        <begin position="169"/>
        <end position="196"/>
    </location>
</feature>
<feature type="modified residue" description="4-aspartylphosphate" evidence="7">
    <location>
        <position position="781"/>
    </location>
</feature>
<keyword evidence="3 7" id="KW-0597">Phosphoprotein</keyword>
<dbReference type="SMART" id="SM00065">
    <property type="entry name" value="GAF"/>
    <property type="match status" value="1"/>
</dbReference>
<comment type="catalytic activity">
    <reaction evidence="1">
        <text>ATP + protein L-histidine = ADP + protein N-phospho-L-histidine.</text>
        <dbReference type="EC" id="2.7.13.3"/>
    </reaction>
</comment>
<evidence type="ECO:0000259" key="11">
    <source>
        <dbReference type="PROSITE" id="PS50109"/>
    </source>
</evidence>
<feature type="domain" description="Response regulatory" evidence="12">
    <location>
        <begin position="854"/>
        <end position="971"/>
    </location>
</feature>
<dbReference type="CDD" id="cd00082">
    <property type="entry name" value="HisKA"/>
    <property type="match status" value="1"/>
</dbReference>
<dbReference type="PANTHER" id="PTHR45339">
    <property type="entry name" value="HYBRID SIGNAL TRANSDUCTION HISTIDINE KINASE J"/>
    <property type="match status" value="1"/>
</dbReference>
<keyword evidence="9" id="KW-0812">Transmembrane</keyword>
<feature type="domain" description="Response regulatory" evidence="12">
    <location>
        <begin position="1000"/>
        <end position="1121"/>
    </location>
</feature>
<keyword evidence="14" id="KW-1185">Reference proteome</keyword>
<dbReference type="SMART" id="SM00448">
    <property type="entry name" value="REC"/>
    <property type="match status" value="3"/>
</dbReference>
<dbReference type="CDD" id="cd00156">
    <property type="entry name" value="REC"/>
    <property type="match status" value="1"/>
</dbReference>
<dbReference type="PRINTS" id="PR00344">
    <property type="entry name" value="BCTRLSENSOR"/>
</dbReference>
<dbReference type="InterPro" id="IPR029016">
    <property type="entry name" value="GAF-like_dom_sf"/>
</dbReference>
<dbReference type="SMART" id="SM00388">
    <property type="entry name" value="HisKA"/>
    <property type="match status" value="1"/>
</dbReference>
<dbReference type="Gene3D" id="3.30.450.40">
    <property type="match status" value="1"/>
</dbReference>
<dbReference type="GO" id="GO:0000155">
    <property type="term" value="F:phosphorelay sensor kinase activity"/>
    <property type="evidence" value="ECO:0007669"/>
    <property type="project" value="InterPro"/>
</dbReference>
<dbReference type="SUPFAM" id="SSF55874">
    <property type="entry name" value="ATPase domain of HSP90 chaperone/DNA topoisomerase II/histidine kinase"/>
    <property type="match status" value="1"/>
</dbReference>
<dbReference type="InterPro" id="IPR007891">
    <property type="entry name" value="CHASE3"/>
</dbReference>
<evidence type="ECO:0000256" key="4">
    <source>
        <dbReference type="ARBA" id="ARBA00022679"/>
    </source>
</evidence>
<dbReference type="InterPro" id="IPR036890">
    <property type="entry name" value="HATPase_C_sf"/>
</dbReference>
<dbReference type="InterPro" id="IPR005467">
    <property type="entry name" value="His_kinase_dom"/>
</dbReference>
<dbReference type="InterPro" id="IPR003018">
    <property type="entry name" value="GAF"/>
</dbReference>
<dbReference type="Pfam" id="PF02518">
    <property type="entry name" value="HATPase_c"/>
    <property type="match status" value="1"/>
</dbReference>
<dbReference type="Pfam" id="PF13185">
    <property type="entry name" value="GAF_2"/>
    <property type="match status" value="1"/>
</dbReference>
<feature type="domain" description="Histidine kinase" evidence="11">
    <location>
        <begin position="463"/>
        <end position="683"/>
    </location>
</feature>
<dbReference type="PROSITE" id="PS50110">
    <property type="entry name" value="RESPONSE_REGULATORY"/>
    <property type="match status" value="3"/>
</dbReference>
<keyword evidence="9" id="KW-1133">Transmembrane helix</keyword>
<feature type="modified residue" description="4-aspartylphosphate" evidence="7">
    <location>
        <position position="903"/>
    </location>
</feature>
<organism evidence="13 14">
    <name type="scientific">Sphingomonas hengshuiensis</name>
    <dbReference type="NCBI Taxonomy" id="1609977"/>
    <lineage>
        <taxon>Bacteria</taxon>
        <taxon>Pseudomonadati</taxon>
        <taxon>Pseudomonadota</taxon>
        <taxon>Alphaproteobacteria</taxon>
        <taxon>Sphingomonadales</taxon>
        <taxon>Sphingomonadaceae</taxon>
        <taxon>Sphingomonas</taxon>
    </lineage>
</organism>
<dbReference type="Gene3D" id="1.10.287.130">
    <property type="match status" value="1"/>
</dbReference>
<dbReference type="EMBL" id="CP010836">
    <property type="protein sequence ID" value="AJP71762.1"/>
    <property type="molecule type" value="Genomic_DNA"/>
</dbReference>
<feature type="signal peptide" evidence="10">
    <location>
        <begin position="1"/>
        <end position="19"/>
    </location>
</feature>
<keyword evidence="8" id="KW-0175">Coiled coil</keyword>
<dbReference type="InterPro" id="IPR003594">
    <property type="entry name" value="HATPase_dom"/>
</dbReference>